<feature type="domain" description="Glycosyl hydrolase family 13 catalytic" evidence="6">
    <location>
        <begin position="255"/>
        <end position="666"/>
    </location>
</feature>
<dbReference type="InterPro" id="IPR013783">
    <property type="entry name" value="Ig-like_fold"/>
</dbReference>
<dbReference type="Gene3D" id="2.60.40.10">
    <property type="entry name" value="Immunoglobulins"/>
    <property type="match status" value="1"/>
</dbReference>
<dbReference type="InterPro" id="IPR006047">
    <property type="entry name" value="GH13_cat_dom"/>
</dbReference>
<dbReference type="Pfam" id="PF00128">
    <property type="entry name" value="Alpha-amylase"/>
    <property type="match status" value="2"/>
</dbReference>
<gene>
    <name evidence="7" type="primary">glgX</name>
    <name evidence="7" type="ORF">GCM10008938_42620</name>
</gene>
<dbReference type="SUPFAM" id="SSF51445">
    <property type="entry name" value="(Trans)glycosidases"/>
    <property type="match status" value="1"/>
</dbReference>
<sequence>MSSEIPGLEPDAVNPAVTEAVPKKASKGKKAAETAPVAEAAPAKKKAAPRKKKVDAAPEPTPEPAQEAAPAAPAARERVQLEPAVPDYSNVDSRIDFYPTHEYLGYRIRAGKPLPFGATLVPNGVNFSVYSAHATACTLVIFDKGDPTPKVEIPFPHEFKIGNVFSMLVFDLDPETLEYGYRMDGPWDPAQGHRFDPSKILCDPYARVISGRDVWGQKPDWDNIYPHRSRLSFDDFDWEDDKQLETPSEDLIVYEMHVRGFTRHGSSGVKFPGTFVGIREKLPYLKKLGVNAIELMPIFEFDEFEHSHTDPETGEIDHLNYWGYSTLGFFAPKAGYAATGKRGMQVDELKALIKACHKMGIEVILDVVFNHTAEGNEQGPTLSLKGLDNQTYYMLTPEGYYFNFSGTGNTINCNHPVVRNMVLDCLRYWVSEYHIDGFRFDLAAILGRAQDGSPLANPPLLESLAHDPILARTKLIAEAWDAGGLYQVGSFPAYGRWGEWNGKFRDTIRKFLKGEAGEVGEMAMRIQGSPDLYSSRGPTASINFITAHDGFTLYDSVSYNEKHNLANGENNNDGANDNNSWNCGAEGETDDPWINALRQRQVKNALAMMLTSQGIPMILMGDEIGRTQHGNNNTYCHDNDLNWMDWGLVEKNKDLLQFVQHVAAFRHRHPVLRNRWHLSGRDYVGSGYPDISFHGERAWSPDWSSESRTLAFMLCGKHARGGTVQDDYIYVAMNMHWEDHAFELPYLAQGLQWHVFANTGAEVTSVEPGDEIWLKDQRTFWMGSRSVAILVGKAPR</sequence>
<dbReference type="RefSeq" id="WP_189006665.1">
    <property type="nucleotide sequence ID" value="NZ_BMOD01000024.1"/>
</dbReference>
<dbReference type="CDD" id="cd11234">
    <property type="entry name" value="E_set_GDE_N"/>
    <property type="match status" value="1"/>
</dbReference>
<organism evidence="7 8">
    <name type="scientific">Deinococcus roseus</name>
    <dbReference type="NCBI Taxonomy" id="392414"/>
    <lineage>
        <taxon>Bacteria</taxon>
        <taxon>Thermotogati</taxon>
        <taxon>Deinococcota</taxon>
        <taxon>Deinococci</taxon>
        <taxon>Deinococcales</taxon>
        <taxon>Deinococcaceae</taxon>
        <taxon>Deinococcus</taxon>
    </lineage>
</organism>
<accession>A0ABQ2DCM7</accession>
<dbReference type="CDD" id="cd11326">
    <property type="entry name" value="AmyAc_Glg_debranch"/>
    <property type="match status" value="1"/>
</dbReference>
<evidence type="ECO:0000313" key="7">
    <source>
        <dbReference type="EMBL" id="GGJ52073.1"/>
    </source>
</evidence>
<dbReference type="PANTHER" id="PTHR43002">
    <property type="entry name" value="GLYCOGEN DEBRANCHING ENZYME"/>
    <property type="match status" value="1"/>
</dbReference>
<dbReference type="Gene3D" id="3.20.20.80">
    <property type="entry name" value="Glycosidases"/>
    <property type="match status" value="1"/>
</dbReference>
<dbReference type="NCBIfam" id="TIGR02100">
    <property type="entry name" value="glgX_debranch"/>
    <property type="match status" value="1"/>
</dbReference>
<reference evidence="8" key="1">
    <citation type="journal article" date="2019" name="Int. J. Syst. Evol. Microbiol.">
        <title>The Global Catalogue of Microorganisms (GCM) 10K type strain sequencing project: providing services to taxonomists for standard genome sequencing and annotation.</title>
        <authorList>
            <consortium name="The Broad Institute Genomics Platform"/>
            <consortium name="The Broad Institute Genome Sequencing Center for Infectious Disease"/>
            <person name="Wu L."/>
            <person name="Ma J."/>
        </authorList>
    </citation>
    <scope>NUCLEOTIDE SEQUENCE [LARGE SCALE GENOMIC DNA]</scope>
    <source>
        <strain evidence="8">JCM 14370</strain>
    </source>
</reference>
<dbReference type="Proteomes" id="UP000632222">
    <property type="component" value="Unassembled WGS sequence"/>
</dbReference>
<dbReference type="Pfam" id="PF02922">
    <property type="entry name" value="CBM_48"/>
    <property type="match status" value="1"/>
</dbReference>
<keyword evidence="3" id="KW-0809">Transit peptide</keyword>
<comment type="caution">
    <text evidence="7">The sequence shown here is derived from an EMBL/GenBank/DDBJ whole genome shotgun (WGS) entry which is preliminary data.</text>
</comment>
<dbReference type="EMBL" id="BMOD01000024">
    <property type="protein sequence ID" value="GGJ52073.1"/>
    <property type="molecule type" value="Genomic_DNA"/>
</dbReference>
<dbReference type="InterPro" id="IPR014756">
    <property type="entry name" value="Ig_E-set"/>
</dbReference>
<evidence type="ECO:0000313" key="8">
    <source>
        <dbReference type="Proteomes" id="UP000632222"/>
    </source>
</evidence>
<keyword evidence="2" id="KW-0378">Hydrolase</keyword>
<evidence type="ECO:0000256" key="1">
    <source>
        <dbReference type="ARBA" id="ARBA00008061"/>
    </source>
</evidence>
<evidence type="ECO:0000259" key="6">
    <source>
        <dbReference type="SMART" id="SM00642"/>
    </source>
</evidence>
<evidence type="ECO:0000256" key="5">
    <source>
        <dbReference type="SAM" id="MobiDB-lite"/>
    </source>
</evidence>
<feature type="compositionally biased region" description="Basic residues" evidence="5">
    <location>
        <begin position="43"/>
        <end position="53"/>
    </location>
</feature>
<dbReference type="Pfam" id="PF21156">
    <property type="entry name" value="ISOA1-3_C"/>
    <property type="match status" value="1"/>
</dbReference>
<feature type="compositionally biased region" description="Low complexity" evidence="5">
    <location>
        <begin position="565"/>
        <end position="579"/>
    </location>
</feature>
<evidence type="ECO:0000256" key="2">
    <source>
        <dbReference type="ARBA" id="ARBA00022801"/>
    </source>
</evidence>
<feature type="compositionally biased region" description="Low complexity" evidence="5">
    <location>
        <begin position="64"/>
        <end position="74"/>
    </location>
</feature>
<dbReference type="Gene3D" id="2.60.40.1180">
    <property type="entry name" value="Golgi alpha-mannosidase II"/>
    <property type="match status" value="1"/>
</dbReference>
<dbReference type="InterPro" id="IPR011837">
    <property type="entry name" value="Glycogen_debranch_GlgX"/>
</dbReference>
<dbReference type="InterPro" id="IPR004193">
    <property type="entry name" value="Glyco_hydro_13_N"/>
</dbReference>
<dbReference type="InterPro" id="IPR013780">
    <property type="entry name" value="Glyco_hydro_b"/>
</dbReference>
<evidence type="ECO:0000256" key="3">
    <source>
        <dbReference type="ARBA" id="ARBA00022946"/>
    </source>
</evidence>
<dbReference type="InterPro" id="IPR048650">
    <property type="entry name" value="ISOA1-3-like_C"/>
</dbReference>
<keyword evidence="8" id="KW-1185">Reference proteome</keyword>
<proteinExistence type="inferred from homology"/>
<dbReference type="SUPFAM" id="SSF51011">
    <property type="entry name" value="Glycosyl hydrolase domain"/>
    <property type="match status" value="1"/>
</dbReference>
<name>A0ABQ2DCM7_9DEIO</name>
<dbReference type="SMART" id="SM00642">
    <property type="entry name" value="Aamy"/>
    <property type="match status" value="1"/>
</dbReference>
<comment type="similarity">
    <text evidence="1">Belongs to the glycosyl hydrolase 13 family.</text>
</comment>
<feature type="region of interest" description="Disordered" evidence="5">
    <location>
        <begin position="565"/>
        <end position="585"/>
    </location>
</feature>
<evidence type="ECO:0000256" key="4">
    <source>
        <dbReference type="ARBA" id="ARBA00023295"/>
    </source>
</evidence>
<keyword evidence="4" id="KW-0326">Glycosidase</keyword>
<feature type="region of interest" description="Disordered" evidence="5">
    <location>
        <begin position="1"/>
        <end position="77"/>
    </location>
</feature>
<dbReference type="SUPFAM" id="SSF81296">
    <property type="entry name" value="E set domains"/>
    <property type="match status" value="1"/>
</dbReference>
<dbReference type="InterPro" id="IPR017853">
    <property type="entry name" value="GH"/>
</dbReference>
<protein>
    <submittedName>
        <fullName evidence="7">Glycogen operon protein GlgX homolog</fullName>
    </submittedName>
</protein>